<accession>A0A9P0IED4</accession>
<dbReference type="GO" id="GO:0008010">
    <property type="term" value="F:structural constituent of chitin-based larval cuticle"/>
    <property type="evidence" value="ECO:0007669"/>
    <property type="project" value="TreeGrafter"/>
</dbReference>
<dbReference type="PANTHER" id="PTHR10380:SF173">
    <property type="entry name" value="CUTICULAR PROTEIN 47EF, ISOFORM C-RELATED"/>
    <property type="match status" value="1"/>
</dbReference>
<dbReference type="PANTHER" id="PTHR10380">
    <property type="entry name" value="CUTICLE PROTEIN"/>
    <property type="match status" value="1"/>
</dbReference>
<dbReference type="Proteomes" id="UP001153321">
    <property type="component" value="Chromosome 4"/>
</dbReference>
<dbReference type="InterPro" id="IPR031311">
    <property type="entry name" value="CHIT_BIND_RR_consensus"/>
</dbReference>
<evidence type="ECO:0000256" key="1">
    <source>
        <dbReference type="ARBA" id="ARBA00022460"/>
    </source>
</evidence>
<evidence type="ECO:0000256" key="3">
    <source>
        <dbReference type="PROSITE-ProRule" id="PRU00497"/>
    </source>
</evidence>
<dbReference type="PROSITE" id="PS51155">
    <property type="entry name" value="CHIT_BIND_RR_2"/>
    <property type="match status" value="1"/>
</dbReference>
<organism evidence="4 5">
    <name type="scientific">Spodoptera littoralis</name>
    <name type="common">Egyptian cotton leafworm</name>
    <dbReference type="NCBI Taxonomy" id="7109"/>
    <lineage>
        <taxon>Eukaryota</taxon>
        <taxon>Metazoa</taxon>
        <taxon>Ecdysozoa</taxon>
        <taxon>Arthropoda</taxon>
        <taxon>Hexapoda</taxon>
        <taxon>Insecta</taxon>
        <taxon>Pterygota</taxon>
        <taxon>Neoptera</taxon>
        <taxon>Endopterygota</taxon>
        <taxon>Lepidoptera</taxon>
        <taxon>Glossata</taxon>
        <taxon>Ditrysia</taxon>
        <taxon>Noctuoidea</taxon>
        <taxon>Noctuidae</taxon>
        <taxon>Amphipyrinae</taxon>
        <taxon>Spodoptera</taxon>
    </lineage>
</organism>
<keyword evidence="2" id="KW-0732">Signal</keyword>
<keyword evidence="1 3" id="KW-0193">Cuticle</keyword>
<evidence type="ECO:0008006" key="6">
    <source>
        <dbReference type="Google" id="ProtNLM"/>
    </source>
</evidence>
<name>A0A9P0IED4_SPOLI</name>
<dbReference type="Pfam" id="PF00379">
    <property type="entry name" value="Chitin_bind_4"/>
    <property type="match status" value="1"/>
</dbReference>
<dbReference type="PRINTS" id="PR00947">
    <property type="entry name" value="CUTICLE"/>
</dbReference>
<dbReference type="EMBL" id="LR824535">
    <property type="protein sequence ID" value="CAH1644296.1"/>
    <property type="molecule type" value="Genomic_DNA"/>
</dbReference>
<dbReference type="InterPro" id="IPR050468">
    <property type="entry name" value="Cuticle_Struct_Prot"/>
</dbReference>
<gene>
    <name evidence="4" type="ORF">SPLIT_LOCUS9650</name>
</gene>
<evidence type="ECO:0000313" key="5">
    <source>
        <dbReference type="Proteomes" id="UP001153321"/>
    </source>
</evidence>
<reference evidence="4" key="1">
    <citation type="submission" date="2022-02" db="EMBL/GenBank/DDBJ databases">
        <authorList>
            <person name="King R."/>
        </authorList>
    </citation>
    <scope>NUCLEOTIDE SEQUENCE</scope>
</reference>
<proteinExistence type="predicted"/>
<sequence length="110" mass="11954">MIVVALALVAVATALPVNEPSKIVRSNFDRNSDGGFNYGFEADNGIKREEVGTVKQVLDEDNKPHDVVAVRGSFSYIKDDGTVETVNYFADENGFQAEGPSIPKNPPARR</sequence>
<dbReference type="AlphaFoldDB" id="A0A9P0IED4"/>
<protein>
    <recommendedName>
        <fullName evidence="6">Cuticular protein</fullName>
    </recommendedName>
</protein>
<dbReference type="InterPro" id="IPR000618">
    <property type="entry name" value="Insect_cuticle"/>
</dbReference>
<evidence type="ECO:0000313" key="4">
    <source>
        <dbReference type="EMBL" id="CAH1644296.1"/>
    </source>
</evidence>
<dbReference type="GO" id="GO:0062129">
    <property type="term" value="C:chitin-based extracellular matrix"/>
    <property type="evidence" value="ECO:0007669"/>
    <property type="project" value="TreeGrafter"/>
</dbReference>
<keyword evidence="5" id="KW-1185">Reference proteome</keyword>
<evidence type="ECO:0000256" key="2">
    <source>
        <dbReference type="ARBA" id="ARBA00022729"/>
    </source>
</evidence>
<dbReference type="PROSITE" id="PS00233">
    <property type="entry name" value="CHIT_BIND_RR_1"/>
    <property type="match status" value="1"/>
</dbReference>